<dbReference type="GO" id="GO:0007165">
    <property type="term" value="P:signal transduction"/>
    <property type="evidence" value="ECO:0007669"/>
    <property type="project" value="TreeGrafter"/>
</dbReference>
<dbReference type="GO" id="GO:0006508">
    <property type="term" value="P:proteolysis"/>
    <property type="evidence" value="ECO:0007669"/>
    <property type="project" value="UniProtKB-KW"/>
</dbReference>
<evidence type="ECO:0008006" key="10">
    <source>
        <dbReference type="Google" id="ProtNLM"/>
    </source>
</evidence>
<dbReference type="InterPro" id="IPR029045">
    <property type="entry name" value="ClpP/crotonase-like_dom_sf"/>
</dbReference>
<dbReference type="Pfam" id="PF22694">
    <property type="entry name" value="CtpB_N-like"/>
    <property type="match status" value="1"/>
</dbReference>
<reference evidence="8 9" key="1">
    <citation type="submission" date="2016-11" db="EMBL/GenBank/DDBJ databases">
        <title>Study of marine rhodopsin-containing bacteria.</title>
        <authorList>
            <person name="Yoshizawa S."/>
            <person name="Kumagai Y."/>
            <person name="Kogure K."/>
        </authorList>
    </citation>
    <scope>NUCLEOTIDE SEQUENCE [LARGE SCALE GENOMIC DNA]</scope>
    <source>
        <strain evidence="8 9">SG-29</strain>
    </source>
</reference>
<dbReference type="Gene3D" id="3.30.750.44">
    <property type="match status" value="1"/>
</dbReference>
<keyword evidence="2 5" id="KW-0645">Protease</keyword>
<dbReference type="SMART" id="SM00228">
    <property type="entry name" value="PDZ"/>
    <property type="match status" value="1"/>
</dbReference>
<dbReference type="Gene3D" id="2.30.42.10">
    <property type="match status" value="1"/>
</dbReference>
<keyword evidence="3 5" id="KW-0378">Hydrolase</keyword>
<evidence type="ECO:0000256" key="2">
    <source>
        <dbReference type="ARBA" id="ARBA00022670"/>
    </source>
</evidence>
<keyword evidence="4 5" id="KW-0720">Serine protease</keyword>
<evidence type="ECO:0000313" key="8">
    <source>
        <dbReference type="EMBL" id="OZC03038.1"/>
    </source>
</evidence>
<organism evidence="8 9">
    <name type="scientific">Rubricoccus marinus</name>
    <dbReference type="NCBI Taxonomy" id="716817"/>
    <lineage>
        <taxon>Bacteria</taxon>
        <taxon>Pseudomonadati</taxon>
        <taxon>Rhodothermota</taxon>
        <taxon>Rhodothermia</taxon>
        <taxon>Rhodothermales</taxon>
        <taxon>Rubricoccaceae</taxon>
        <taxon>Rubricoccus</taxon>
    </lineage>
</organism>
<dbReference type="InterPro" id="IPR055210">
    <property type="entry name" value="CtpA/B_N"/>
</dbReference>
<dbReference type="OrthoDB" id="9812068at2"/>
<dbReference type="SUPFAM" id="SSF52096">
    <property type="entry name" value="ClpP/crotonase"/>
    <property type="match status" value="1"/>
</dbReference>
<dbReference type="AlphaFoldDB" id="A0A259TZN0"/>
<feature type="domain" description="Tail specific protease" evidence="7">
    <location>
        <begin position="175"/>
        <end position="362"/>
    </location>
</feature>
<evidence type="ECO:0000256" key="5">
    <source>
        <dbReference type="RuleBase" id="RU004404"/>
    </source>
</evidence>
<dbReference type="InterPro" id="IPR041489">
    <property type="entry name" value="PDZ_6"/>
</dbReference>
<dbReference type="Proteomes" id="UP000216446">
    <property type="component" value="Unassembled WGS sequence"/>
</dbReference>
<keyword evidence="9" id="KW-1185">Reference proteome</keyword>
<dbReference type="PANTHER" id="PTHR32060">
    <property type="entry name" value="TAIL-SPECIFIC PROTEASE"/>
    <property type="match status" value="1"/>
</dbReference>
<dbReference type="InterPro" id="IPR001478">
    <property type="entry name" value="PDZ"/>
</dbReference>
<dbReference type="EMBL" id="MQWB01000001">
    <property type="protein sequence ID" value="OZC03038.1"/>
    <property type="molecule type" value="Genomic_DNA"/>
</dbReference>
<dbReference type="InterPro" id="IPR005151">
    <property type="entry name" value="Tail-specific_protease"/>
</dbReference>
<sequence>MTRSRLRPALATGALALALALVFQVGGAFSSSEGVQQSMKVQEAYNLIIESYVEDVDSAKLAESAIEGMLADLDPHSIYISPEEMRAVRESFNATFDGIGIYYEFVEGEADQDTLVVLMPIAGGPSEEAGLEAGDRIVMIDDTSSVGFDTELVQKYLKGPRGTRVDLVVKRPGFRQPLEFTITRDRIPLETVVSTYMLDDETGYIKLQRFARTSHEEVKQSIRELRAQGMERLVLDLRDNAGGLLDQAYAISDEFLEAGEMIVYTDSRHPRNRRQYVATSGGMFEDDPLIVLVNENSASASEIVAGAVQDHDRGLLVGRQTFGKGLVQQQFPLSDGSVMQMTVSRYYTPTGRLIQTPYEVGESDDDYFSHKRELRDAIAEKIEAGGMMDGDAFASLLPDSLKYQTDGGRTVYGGGGIFPDYVVGIDTLSRTGQIVIGKALDSQFAREFVASHPGIAAEWEGRQRAFARGYELPAGTMEEFLAFAERTGTRVVDERSGEDDADAISRAELDEARTTIETRIRAFIARRTFGIDAFFPVVGQIDPTLTQATRLWDTASRLASL</sequence>
<dbReference type="NCBIfam" id="TIGR00225">
    <property type="entry name" value="prc"/>
    <property type="match status" value="1"/>
</dbReference>
<comment type="caution">
    <text evidence="8">The sequence shown here is derived from an EMBL/GenBank/DDBJ whole genome shotgun (WGS) entry which is preliminary data.</text>
</comment>
<name>A0A259TZN0_9BACT</name>
<dbReference type="InterPro" id="IPR036034">
    <property type="entry name" value="PDZ_sf"/>
</dbReference>
<gene>
    <name evidence="8" type="ORF">BSZ36_08690</name>
</gene>
<dbReference type="SUPFAM" id="SSF50156">
    <property type="entry name" value="PDZ domain-like"/>
    <property type="match status" value="1"/>
</dbReference>
<dbReference type="CDD" id="cd07560">
    <property type="entry name" value="Peptidase_S41_CPP"/>
    <property type="match status" value="1"/>
</dbReference>
<dbReference type="GO" id="GO:0008236">
    <property type="term" value="F:serine-type peptidase activity"/>
    <property type="evidence" value="ECO:0007669"/>
    <property type="project" value="UniProtKB-KW"/>
</dbReference>
<evidence type="ECO:0000256" key="3">
    <source>
        <dbReference type="ARBA" id="ARBA00022801"/>
    </source>
</evidence>
<dbReference type="CDD" id="cd06782">
    <property type="entry name" value="cpPDZ_CPP-like"/>
    <property type="match status" value="1"/>
</dbReference>
<accession>A0A259TZN0</accession>
<feature type="domain" description="PDZ" evidence="6">
    <location>
        <begin position="97"/>
        <end position="173"/>
    </location>
</feature>
<dbReference type="PANTHER" id="PTHR32060:SF30">
    <property type="entry name" value="CARBOXY-TERMINAL PROCESSING PROTEASE CTPA"/>
    <property type="match status" value="1"/>
</dbReference>
<dbReference type="GO" id="GO:0004175">
    <property type="term" value="F:endopeptidase activity"/>
    <property type="evidence" value="ECO:0007669"/>
    <property type="project" value="TreeGrafter"/>
</dbReference>
<dbReference type="InterPro" id="IPR004447">
    <property type="entry name" value="Peptidase_S41A"/>
</dbReference>
<protein>
    <recommendedName>
        <fullName evidence="10">PDZ domain-containing protein</fullName>
    </recommendedName>
</protein>
<evidence type="ECO:0000259" key="7">
    <source>
        <dbReference type="SMART" id="SM00245"/>
    </source>
</evidence>
<dbReference type="Pfam" id="PF03572">
    <property type="entry name" value="Peptidase_S41"/>
    <property type="match status" value="1"/>
</dbReference>
<dbReference type="RefSeq" id="WP_094547928.1">
    <property type="nucleotide sequence ID" value="NZ_MQWB01000001.1"/>
</dbReference>
<comment type="similarity">
    <text evidence="1 5">Belongs to the peptidase S41A family.</text>
</comment>
<evidence type="ECO:0000259" key="6">
    <source>
        <dbReference type="SMART" id="SM00228"/>
    </source>
</evidence>
<dbReference type="InParanoid" id="A0A259TZN0"/>
<evidence type="ECO:0000256" key="1">
    <source>
        <dbReference type="ARBA" id="ARBA00009179"/>
    </source>
</evidence>
<evidence type="ECO:0000313" key="9">
    <source>
        <dbReference type="Proteomes" id="UP000216446"/>
    </source>
</evidence>
<dbReference type="Gene3D" id="3.90.226.10">
    <property type="entry name" value="2-enoyl-CoA Hydratase, Chain A, domain 1"/>
    <property type="match status" value="1"/>
</dbReference>
<proteinExistence type="inferred from homology"/>
<dbReference type="Pfam" id="PF17820">
    <property type="entry name" value="PDZ_6"/>
    <property type="match status" value="1"/>
</dbReference>
<evidence type="ECO:0000256" key="4">
    <source>
        <dbReference type="ARBA" id="ARBA00022825"/>
    </source>
</evidence>
<dbReference type="GO" id="GO:0030288">
    <property type="term" value="C:outer membrane-bounded periplasmic space"/>
    <property type="evidence" value="ECO:0007669"/>
    <property type="project" value="TreeGrafter"/>
</dbReference>
<dbReference type="SMART" id="SM00245">
    <property type="entry name" value="TSPc"/>
    <property type="match status" value="1"/>
</dbReference>
<dbReference type="FunCoup" id="A0A259TZN0">
    <property type="interactions" value="236"/>
</dbReference>